<evidence type="ECO:0000313" key="1">
    <source>
        <dbReference type="EMBL" id="KAJ7692387.1"/>
    </source>
</evidence>
<comment type="caution">
    <text evidence="1">The sequence shown here is derived from an EMBL/GenBank/DDBJ whole genome shotgun (WGS) entry which is preliminary data.</text>
</comment>
<sequence>MRHGLGYTEIVRLCGRSGRAVKNKYALDLRDNVGEDVRYLTGGLDMNGLIDEMHSHAPPDPEHDFFHQFLAAVALPPTKWHHRLLGAGYTKARLRRMAPNMPAEIGTAIKKEFPEIEDFGVKNLRLLNNSECRMQVERRPCGNPSNGIKINRQTPLALRQGQTEDERPPWIRIFAQYHRRSDLMLRGTLYGKCAQGWGKTEVVRNVLLMYGLRLTVTPYRVWKFN</sequence>
<protein>
    <submittedName>
        <fullName evidence="1">Uncharacterized protein</fullName>
    </submittedName>
</protein>
<organism evidence="1 2">
    <name type="scientific">Mycena rosella</name>
    <name type="common">Pink bonnet</name>
    <name type="synonym">Agaricus rosellus</name>
    <dbReference type="NCBI Taxonomy" id="1033263"/>
    <lineage>
        <taxon>Eukaryota</taxon>
        <taxon>Fungi</taxon>
        <taxon>Dikarya</taxon>
        <taxon>Basidiomycota</taxon>
        <taxon>Agaricomycotina</taxon>
        <taxon>Agaricomycetes</taxon>
        <taxon>Agaricomycetidae</taxon>
        <taxon>Agaricales</taxon>
        <taxon>Marasmiineae</taxon>
        <taxon>Mycenaceae</taxon>
        <taxon>Mycena</taxon>
    </lineage>
</organism>
<dbReference type="AlphaFoldDB" id="A0AAD7DIA2"/>
<reference evidence="1" key="1">
    <citation type="submission" date="2023-03" db="EMBL/GenBank/DDBJ databases">
        <title>Massive genome expansion in bonnet fungi (Mycena s.s.) driven by repeated elements and novel gene families across ecological guilds.</title>
        <authorList>
            <consortium name="Lawrence Berkeley National Laboratory"/>
            <person name="Harder C.B."/>
            <person name="Miyauchi S."/>
            <person name="Viragh M."/>
            <person name="Kuo A."/>
            <person name="Thoen E."/>
            <person name="Andreopoulos B."/>
            <person name="Lu D."/>
            <person name="Skrede I."/>
            <person name="Drula E."/>
            <person name="Henrissat B."/>
            <person name="Morin E."/>
            <person name="Kohler A."/>
            <person name="Barry K."/>
            <person name="LaButti K."/>
            <person name="Morin E."/>
            <person name="Salamov A."/>
            <person name="Lipzen A."/>
            <person name="Mereny Z."/>
            <person name="Hegedus B."/>
            <person name="Baldrian P."/>
            <person name="Stursova M."/>
            <person name="Weitz H."/>
            <person name="Taylor A."/>
            <person name="Grigoriev I.V."/>
            <person name="Nagy L.G."/>
            <person name="Martin F."/>
            <person name="Kauserud H."/>
        </authorList>
    </citation>
    <scope>NUCLEOTIDE SEQUENCE</scope>
    <source>
        <strain evidence="1">CBHHK067</strain>
    </source>
</reference>
<dbReference type="EMBL" id="JARKIE010000052">
    <property type="protein sequence ID" value="KAJ7692387.1"/>
    <property type="molecule type" value="Genomic_DNA"/>
</dbReference>
<evidence type="ECO:0000313" key="2">
    <source>
        <dbReference type="Proteomes" id="UP001221757"/>
    </source>
</evidence>
<gene>
    <name evidence="1" type="ORF">B0H17DRAFT_1133119</name>
</gene>
<name>A0AAD7DIA2_MYCRO</name>
<proteinExistence type="predicted"/>
<accession>A0AAD7DIA2</accession>
<keyword evidence="2" id="KW-1185">Reference proteome</keyword>
<dbReference type="Proteomes" id="UP001221757">
    <property type="component" value="Unassembled WGS sequence"/>
</dbReference>